<feature type="chain" id="PRO_5029806789" evidence="1">
    <location>
        <begin position="21"/>
        <end position="103"/>
    </location>
</feature>
<keyword evidence="1" id="KW-0732">Signal</keyword>
<evidence type="ECO:0000256" key="1">
    <source>
        <dbReference type="SAM" id="SignalP"/>
    </source>
</evidence>
<dbReference type="AlphaFoldDB" id="A0A7J6A119"/>
<dbReference type="EMBL" id="JAAGNN010000019">
    <property type="protein sequence ID" value="KAF4076574.1"/>
    <property type="molecule type" value="Genomic_DNA"/>
</dbReference>
<evidence type="ECO:0000313" key="2">
    <source>
        <dbReference type="EMBL" id="KAF4076574.1"/>
    </source>
</evidence>
<reference evidence="2 3" key="1">
    <citation type="submission" date="2020-02" db="EMBL/GenBank/DDBJ databases">
        <title>A chromosome-scale genome assembly of the black bullhead catfish (Ameiurus melas).</title>
        <authorList>
            <person name="Wen M."/>
            <person name="Zham M."/>
            <person name="Cabau C."/>
            <person name="Klopp C."/>
            <person name="Donnadieu C."/>
            <person name="Roques C."/>
            <person name="Bouchez O."/>
            <person name="Lampietro C."/>
            <person name="Jouanno E."/>
            <person name="Herpin A."/>
            <person name="Louis A."/>
            <person name="Berthelot C."/>
            <person name="Parey E."/>
            <person name="Roest-Crollius H."/>
            <person name="Braasch I."/>
            <person name="Postlethwait J."/>
            <person name="Robinson-Rechavi M."/>
            <person name="Echchiki A."/>
            <person name="Begum T."/>
            <person name="Montfort J."/>
            <person name="Schartl M."/>
            <person name="Bobe J."/>
            <person name="Guiguen Y."/>
        </authorList>
    </citation>
    <scope>NUCLEOTIDE SEQUENCE [LARGE SCALE GENOMIC DNA]</scope>
    <source>
        <strain evidence="2">M_S1</strain>
        <tissue evidence="2">Blood</tissue>
    </source>
</reference>
<gene>
    <name evidence="2" type="ORF">AMELA_G00216610</name>
</gene>
<keyword evidence="3" id="KW-1185">Reference proteome</keyword>
<comment type="caution">
    <text evidence="2">The sequence shown here is derived from an EMBL/GenBank/DDBJ whole genome shotgun (WGS) entry which is preliminary data.</text>
</comment>
<sequence>MNVFPMVGLMSCILFQNYMTQWTICAKCQRKNASGAKVTASTARDIACDDVFTLCTYIMAQNNLRVPLDAYTAIDLYLSLRTELTTLLNTSEYGHAVQNIDIV</sequence>
<proteinExistence type="predicted"/>
<accession>A0A7J6A119</accession>
<evidence type="ECO:0000313" key="3">
    <source>
        <dbReference type="Proteomes" id="UP000593565"/>
    </source>
</evidence>
<organism evidence="2 3">
    <name type="scientific">Ameiurus melas</name>
    <name type="common">Black bullhead</name>
    <name type="synonym">Silurus melas</name>
    <dbReference type="NCBI Taxonomy" id="219545"/>
    <lineage>
        <taxon>Eukaryota</taxon>
        <taxon>Metazoa</taxon>
        <taxon>Chordata</taxon>
        <taxon>Craniata</taxon>
        <taxon>Vertebrata</taxon>
        <taxon>Euteleostomi</taxon>
        <taxon>Actinopterygii</taxon>
        <taxon>Neopterygii</taxon>
        <taxon>Teleostei</taxon>
        <taxon>Ostariophysi</taxon>
        <taxon>Siluriformes</taxon>
        <taxon>Ictaluridae</taxon>
        <taxon>Ameiurus</taxon>
    </lineage>
</organism>
<protein>
    <submittedName>
        <fullName evidence="2">Uncharacterized protein</fullName>
    </submittedName>
</protein>
<feature type="signal peptide" evidence="1">
    <location>
        <begin position="1"/>
        <end position="20"/>
    </location>
</feature>
<dbReference type="Proteomes" id="UP000593565">
    <property type="component" value="Unassembled WGS sequence"/>
</dbReference>
<name>A0A7J6A119_AMEME</name>